<dbReference type="InterPro" id="IPR011009">
    <property type="entry name" value="Kinase-like_dom_sf"/>
</dbReference>
<feature type="domain" description="PPM-type phosphatase" evidence="7">
    <location>
        <begin position="12"/>
        <end position="225"/>
    </location>
</feature>
<keyword evidence="5" id="KW-0812">Transmembrane</keyword>
<dbReference type="PROSITE" id="PS50011">
    <property type="entry name" value="PROTEIN_KINASE_DOM"/>
    <property type="match status" value="1"/>
</dbReference>
<feature type="transmembrane region" description="Helical" evidence="5">
    <location>
        <begin position="535"/>
        <end position="555"/>
    </location>
</feature>
<evidence type="ECO:0000313" key="8">
    <source>
        <dbReference type="EMBL" id="OGI69155.1"/>
    </source>
</evidence>
<dbReference type="InterPro" id="IPR036457">
    <property type="entry name" value="PPM-type-like_dom_sf"/>
</dbReference>
<dbReference type="EMBL" id="MFSP01000028">
    <property type="protein sequence ID" value="OGI69155.1"/>
    <property type="molecule type" value="Genomic_DNA"/>
</dbReference>
<comment type="caution">
    <text evidence="8">The sequence shown here is derived from an EMBL/GenBank/DDBJ whole genome shotgun (WGS) entry which is preliminary data.</text>
</comment>
<proteinExistence type="predicted"/>
<dbReference type="GO" id="GO:0004674">
    <property type="term" value="F:protein serine/threonine kinase activity"/>
    <property type="evidence" value="ECO:0007669"/>
    <property type="project" value="TreeGrafter"/>
</dbReference>
<keyword evidence="1" id="KW-0808">Transferase</keyword>
<sequence length="556" mass="61234">MRLFLDIGHCDRSAKRGVLSGRTIAIVSDTGVDHGALFACAEGLADRPDVEQAAKTAASALGDAYYLAVETDTPRHALEEAFEGANQEVRTSGERGRAAALAAVVLQGRHAVIGHAGNVRVWRCRDQQLKQLTRDHLAPRALRRVDVTRACGLTDALEAEYCEDTLQEGDVLLVTSAGVHDVLPGATMLGILQSDRTAQQMADLLTQHAMATRASSYVGACVARVEKLPPPSTETTAGTMLPMVALPTLDTTIDDFVIEKLILKSRRFHLYRAEDRETGATVALRFPDPASTNSARAFLRAERLARRIDSPFILRPMVLRSGRRTALYSAIEYRHAENLEKRIRRKHGLPLLEALQLSEQLLAALETLHANGVTDCDLRAQNIFYDRFTHQLWMLGLTLDRDETAPTDARKARSSTLSYRAPELFGDDMASERSDIYAAGVTVYRMLTADYPYGRIRASADWEDARHYKPLRQHKESLPGTLNAILERACAVDPKQRYASVAEFGAELNAARAQFAADTPAASTYSDTQADGTRWSWWLAGALAAGLIAYLFFALR</sequence>
<keyword evidence="4" id="KW-0067">ATP-binding</keyword>
<feature type="domain" description="Protein kinase" evidence="6">
    <location>
        <begin position="256"/>
        <end position="515"/>
    </location>
</feature>
<accession>A0A1F6VHY7</accession>
<keyword evidence="2" id="KW-0547">Nucleotide-binding</keyword>
<dbReference type="SUPFAM" id="SSF56112">
    <property type="entry name" value="Protein kinase-like (PK-like)"/>
    <property type="match status" value="1"/>
</dbReference>
<dbReference type="GO" id="GO:0005524">
    <property type="term" value="F:ATP binding"/>
    <property type="evidence" value="ECO:0007669"/>
    <property type="project" value="UniProtKB-KW"/>
</dbReference>
<gene>
    <name evidence="8" type="ORF">A2W18_10550</name>
</gene>
<dbReference type="Gene3D" id="1.10.510.10">
    <property type="entry name" value="Transferase(Phosphotransferase) domain 1"/>
    <property type="match status" value="1"/>
</dbReference>
<evidence type="ECO:0000256" key="5">
    <source>
        <dbReference type="SAM" id="Phobius"/>
    </source>
</evidence>
<evidence type="ECO:0000256" key="3">
    <source>
        <dbReference type="ARBA" id="ARBA00022777"/>
    </source>
</evidence>
<dbReference type="InterPro" id="IPR001932">
    <property type="entry name" value="PPM-type_phosphatase-like_dom"/>
</dbReference>
<evidence type="ECO:0000259" key="7">
    <source>
        <dbReference type="PROSITE" id="PS51746"/>
    </source>
</evidence>
<dbReference type="SMART" id="SM00332">
    <property type="entry name" value="PP2Cc"/>
    <property type="match status" value="1"/>
</dbReference>
<organism evidence="8 9">
    <name type="scientific">Candidatus Muproteobacteria bacterium RBG_16_60_9</name>
    <dbReference type="NCBI Taxonomy" id="1817755"/>
    <lineage>
        <taxon>Bacteria</taxon>
        <taxon>Pseudomonadati</taxon>
        <taxon>Pseudomonadota</taxon>
        <taxon>Candidatus Muproteobacteria</taxon>
    </lineage>
</organism>
<keyword evidence="3" id="KW-0418">Kinase</keyword>
<evidence type="ECO:0000256" key="2">
    <source>
        <dbReference type="ARBA" id="ARBA00022741"/>
    </source>
</evidence>
<dbReference type="Pfam" id="PF00069">
    <property type="entry name" value="Pkinase"/>
    <property type="match status" value="1"/>
</dbReference>
<protein>
    <submittedName>
        <fullName evidence="8">Uncharacterized protein</fullName>
    </submittedName>
</protein>
<evidence type="ECO:0000313" key="9">
    <source>
        <dbReference type="Proteomes" id="UP000179076"/>
    </source>
</evidence>
<dbReference type="AlphaFoldDB" id="A0A1F6VHY7"/>
<dbReference type="Gene3D" id="3.60.40.10">
    <property type="entry name" value="PPM-type phosphatase domain"/>
    <property type="match status" value="1"/>
</dbReference>
<dbReference type="SUPFAM" id="SSF81606">
    <property type="entry name" value="PP2C-like"/>
    <property type="match status" value="1"/>
</dbReference>
<dbReference type="SMART" id="SM00220">
    <property type="entry name" value="S_TKc"/>
    <property type="match status" value="1"/>
</dbReference>
<name>A0A1F6VHY7_9PROT</name>
<dbReference type="PANTHER" id="PTHR43289:SF6">
    <property type="entry name" value="SERINE_THREONINE-PROTEIN KINASE NEKL-3"/>
    <property type="match status" value="1"/>
</dbReference>
<reference evidence="8 9" key="1">
    <citation type="journal article" date="2016" name="Nat. Commun.">
        <title>Thousands of microbial genomes shed light on interconnected biogeochemical processes in an aquifer system.</title>
        <authorList>
            <person name="Anantharaman K."/>
            <person name="Brown C.T."/>
            <person name="Hug L.A."/>
            <person name="Sharon I."/>
            <person name="Castelle C.J."/>
            <person name="Probst A.J."/>
            <person name="Thomas B.C."/>
            <person name="Singh A."/>
            <person name="Wilkins M.J."/>
            <person name="Karaoz U."/>
            <person name="Brodie E.L."/>
            <person name="Williams K.H."/>
            <person name="Hubbard S.S."/>
            <person name="Banfield J.F."/>
        </authorList>
    </citation>
    <scope>NUCLEOTIDE SEQUENCE [LARGE SCALE GENOMIC DNA]</scope>
</reference>
<dbReference type="PANTHER" id="PTHR43289">
    <property type="entry name" value="MITOGEN-ACTIVATED PROTEIN KINASE KINASE KINASE 20-RELATED"/>
    <property type="match status" value="1"/>
</dbReference>
<evidence type="ECO:0000259" key="6">
    <source>
        <dbReference type="PROSITE" id="PS50011"/>
    </source>
</evidence>
<dbReference type="Proteomes" id="UP000179076">
    <property type="component" value="Unassembled WGS sequence"/>
</dbReference>
<dbReference type="InterPro" id="IPR000719">
    <property type="entry name" value="Prot_kinase_dom"/>
</dbReference>
<keyword evidence="5" id="KW-1133">Transmembrane helix</keyword>
<dbReference type="PROSITE" id="PS51746">
    <property type="entry name" value="PPM_2"/>
    <property type="match status" value="1"/>
</dbReference>
<evidence type="ECO:0000256" key="1">
    <source>
        <dbReference type="ARBA" id="ARBA00022679"/>
    </source>
</evidence>
<keyword evidence="5" id="KW-0472">Membrane</keyword>
<evidence type="ECO:0000256" key="4">
    <source>
        <dbReference type="ARBA" id="ARBA00022840"/>
    </source>
</evidence>